<dbReference type="NCBIfam" id="TIGR02532">
    <property type="entry name" value="IV_pilin_GFxxxE"/>
    <property type="match status" value="1"/>
</dbReference>
<keyword evidence="1" id="KW-1133">Transmembrane helix</keyword>
<organism evidence="2 3">
    <name type="scientific">Nocardioides daeguensis</name>
    <dbReference type="NCBI Taxonomy" id="908359"/>
    <lineage>
        <taxon>Bacteria</taxon>
        <taxon>Bacillati</taxon>
        <taxon>Actinomycetota</taxon>
        <taxon>Actinomycetes</taxon>
        <taxon>Propionibacteriales</taxon>
        <taxon>Nocardioidaceae</taxon>
        <taxon>Nocardioides</taxon>
    </lineage>
</organism>
<keyword evidence="1" id="KW-0472">Membrane</keyword>
<evidence type="ECO:0000256" key="1">
    <source>
        <dbReference type="SAM" id="Phobius"/>
    </source>
</evidence>
<dbReference type="InterPro" id="IPR012902">
    <property type="entry name" value="N_methyl_site"/>
</dbReference>
<evidence type="ECO:0008006" key="4">
    <source>
        <dbReference type="Google" id="ProtNLM"/>
    </source>
</evidence>
<evidence type="ECO:0000313" key="3">
    <source>
        <dbReference type="Proteomes" id="UP001500301"/>
    </source>
</evidence>
<gene>
    <name evidence="2" type="ORF">GCM10022263_09350</name>
</gene>
<evidence type="ECO:0000313" key="2">
    <source>
        <dbReference type="EMBL" id="GAA3523175.1"/>
    </source>
</evidence>
<reference evidence="3" key="1">
    <citation type="journal article" date="2019" name="Int. J. Syst. Evol. Microbiol.">
        <title>The Global Catalogue of Microorganisms (GCM) 10K type strain sequencing project: providing services to taxonomists for standard genome sequencing and annotation.</title>
        <authorList>
            <consortium name="The Broad Institute Genomics Platform"/>
            <consortium name="The Broad Institute Genome Sequencing Center for Infectious Disease"/>
            <person name="Wu L."/>
            <person name="Ma J."/>
        </authorList>
    </citation>
    <scope>NUCLEOTIDE SEQUENCE [LARGE SCALE GENOMIC DNA]</scope>
    <source>
        <strain evidence="3">JCM 17460</strain>
    </source>
</reference>
<accession>A0ABP6UXQ6</accession>
<dbReference type="Proteomes" id="UP001500301">
    <property type="component" value="Unassembled WGS sequence"/>
</dbReference>
<name>A0ABP6UXQ6_9ACTN</name>
<dbReference type="RefSeq" id="WP_218232744.1">
    <property type="nucleotide sequence ID" value="NZ_BAABBB010000004.1"/>
</dbReference>
<dbReference type="Pfam" id="PF07963">
    <property type="entry name" value="N_methyl"/>
    <property type="match status" value="1"/>
</dbReference>
<feature type="transmembrane region" description="Helical" evidence="1">
    <location>
        <begin position="21"/>
        <end position="43"/>
    </location>
</feature>
<keyword evidence="1" id="KW-0812">Transmembrane</keyword>
<proteinExistence type="predicted"/>
<sequence>MRLIRQRLARGKDDGLTLVELVVTVAILGIVAVVLLGVVIEYLKVTGSTRARLGESTDQQFISTYWQNDVSSLGRRDFNPGNADPVPTVPSVSVGTAGPGGCGASVGPVVVAFAWVEYPVGASVPANAWNPTSQEVAYVRAGSAAPFVLQRVRCKGGVEGAPLTVAHNLTRTPTVTCDTSCSGSTLPNRVSMEFTVRDASEAASVGYTTTVSADRRQG</sequence>
<keyword evidence="3" id="KW-1185">Reference proteome</keyword>
<dbReference type="EMBL" id="BAABBB010000004">
    <property type="protein sequence ID" value="GAA3523175.1"/>
    <property type="molecule type" value="Genomic_DNA"/>
</dbReference>
<comment type="caution">
    <text evidence="2">The sequence shown here is derived from an EMBL/GenBank/DDBJ whole genome shotgun (WGS) entry which is preliminary data.</text>
</comment>
<protein>
    <recommendedName>
        <fullName evidence="4">Prepilin-type N-terminal cleavage/methylation domain-containing protein</fullName>
    </recommendedName>
</protein>